<dbReference type="GeneID" id="30153842"/>
<evidence type="ECO:0000313" key="2">
    <source>
        <dbReference type="Proteomes" id="UP000094065"/>
    </source>
</evidence>
<dbReference type="Proteomes" id="UP000094065">
    <property type="component" value="Unassembled WGS sequence"/>
</dbReference>
<sequence length="123" mass="13878">MLGEKVERIVVVVDDLKDPALPFEGENTVKDIRDRVAPLALKRGMSILVVNLPVSPENFEMAGSRDRHVKGDVGDAMVEEESEKGEIKFETMEGWLKTGQWVGVFSQQEVKVLDYYSKPSFHQ</sequence>
<keyword evidence="2" id="KW-1185">Reference proteome</keyword>
<reference evidence="1 2" key="1">
    <citation type="submission" date="2016-06" db="EMBL/GenBank/DDBJ databases">
        <title>Evolution of pathogenesis and genome organization in the Tremellales.</title>
        <authorList>
            <person name="Cuomo C."/>
            <person name="Litvintseva A."/>
            <person name="Heitman J."/>
            <person name="Chen Y."/>
            <person name="Sun S."/>
            <person name="Springer D."/>
            <person name="Dromer F."/>
            <person name="Young S."/>
            <person name="Zeng Q."/>
            <person name="Chapman S."/>
            <person name="Gujja S."/>
            <person name="Saif S."/>
            <person name="Birren B."/>
        </authorList>
    </citation>
    <scope>NUCLEOTIDE SEQUENCE [LARGE SCALE GENOMIC DNA]</scope>
    <source>
        <strain evidence="1 2">CBS 6039</strain>
    </source>
</reference>
<name>A0A1E3I167_9TREE</name>
<gene>
    <name evidence="1" type="ORF">L202_02533</name>
</gene>
<evidence type="ECO:0000313" key="1">
    <source>
        <dbReference type="EMBL" id="ODN82248.1"/>
    </source>
</evidence>
<dbReference type="EMBL" id="AWGJ01000003">
    <property type="protein sequence ID" value="ODN82248.1"/>
    <property type="molecule type" value="Genomic_DNA"/>
</dbReference>
<protein>
    <submittedName>
        <fullName evidence="1">Uncharacterized protein</fullName>
    </submittedName>
</protein>
<proteinExistence type="predicted"/>
<dbReference type="RefSeq" id="XP_018996567.1">
    <property type="nucleotide sequence ID" value="XM_019136164.1"/>
</dbReference>
<dbReference type="AlphaFoldDB" id="A0A1E3I167"/>
<accession>A0A1E3I167</accession>
<comment type="caution">
    <text evidence="1">The sequence shown here is derived from an EMBL/GenBank/DDBJ whole genome shotgun (WGS) entry which is preliminary data.</text>
</comment>
<organism evidence="1 2">
    <name type="scientific">Cryptococcus amylolentus CBS 6039</name>
    <dbReference type="NCBI Taxonomy" id="1295533"/>
    <lineage>
        <taxon>Eukaryota</taxon>
        <taxon>Fungi</taxon>
        <taxon>Dikarya</taxon>
        <taxon>Basidiomycota</taxon>
        <taxon>Agaricomycotina</taxon>
        <taxon>Tremellomycetes</taxon>
        <taxon>Tremellales</taxon>
        <taxon>Cryptococcaceae</taxon>
        <taxon>Cryptococcus</taxon>
    </lineage>
</organism>
<dbReference type="OrthoDB" id="10474960at2759"/>